<dbReference type="Gene3D" id="1.20.120.310">
    <property type="entry name" value="ERV/ALR sulfhydryl oxidase domain"/>
    <property type="match status" value="1"/>
</dbReference>
<dbReference type="PANTHER" id="PTHR12645">
    <property type="entry name" value="ALR/ERV"/>
    <property type="match status" value="1"/>
</dbReference>
<evidence type="ECO:0000256" key="7">
    <source>
        <dbReference type="RuleBase" id="RU371123"/>
    </source>
</evidence>
<dbReference type="InterPro" id="IPR036774">
    <property type="entry name" value="ERV/ALR_sulphydryl_oxid_sf"/>
</dbReference>
<keyword evidence="4 7" id="KW-0560">Oxidoreductase</keyword>
<evidence type="ECO:0000256" key="8">
    <source>
        <dbReference type="SAM" id="MobiDB-lite"/>
    </source>
</evidence>
<comment type="catalytic activity">
    <reaction evidence="7">
        <text>2 R'C(R)SH + O2 = R'C(R)S-S(R)CR' + H2O2</text>
        <dbReference type="Rhea" id="RHEA:17357"/>
        <dbReference type="ChEBI" id="CHEBI:15379"/>
        <dbReference type="ChEBI" id="CHEBI:16240"/>
        <dbReference type="ChEBI" id="CHEBI:16520"/>
        <dbReference type="ChEBI" id="CHEBI:17412"/>
        <dbReference type="EC" id="1.8.3.2"/>
    </reaction>
</comment>
<protein>
    <recommendedName>
        <fullName evidence="7">Sulfhydryl oxidase</fullName>
        <ecNumber evidence="7">1.8.3.2</ecNumber>
    </recommendedName>
</protein>
<dbReference type="EMBL" id="CAUJNA010003587">
    <property type="protein sequence ID" value="CAJ1405489.1"/>
    <property type="molecule type" value="Genomic_DNA"/>
</dbReference>
<dbReference type="PANTHER" id="PTHR12645:SF0">
    <property type="entry name" value="FAD-LINKED SULFHYDRYL OXIDASE ALR"/>
    <property type="match status" value="1"/>
</dbReference>
<dbReference type="InterPro" id="IPR017905">
    <property type="entry name" value="ERV/ALR_sulphydryl_oxidase"/>
</dbReference>
<evidence type="ECO:0000259" key="9">
    <source>
        <dbReference type="PROSITE" id="PS51324"/>
    </source>
</evidence>
<evidence type="ECO:0000256" key="4">
    <source>
        <dbReference type="ARBA" id="ARBA00023002"/>
    </source>
</evidence>
<dbReference type="AlphaFoldDB" id="A0AA36JI56"/>
<dbReference type="EC" id="1.8.3.2" evidence="7"/>
<dbReference type="GO" id="GO:0005739">
    <property type="term" value="C:mitochondrion"/>
    <property type="evidence" value="ECO:0007669"/>
    <property type="project" value="TreeGrafter"/>
</dbReference>
<organism evidence="10 11">
    <name type="scientific">Effrenium voratum</name>
    <dbReference type="NCBI Taxonomy" id="2562239"/>
    <lineage>
        <taxon>Eukaryota</taxon>
        <taxon>Sar</taxon>
        <taxon>Alveolata</taxon>
        <taxon>Dinophyceae</taxon>
        <taxon>Suessiales</taxon>
        <taxon>Symbiodiniaceae</taxon>
        <taxon>Effrenium</taxon>
    </lineage>
</organism>
<dbReference type="PROSITE" id="PS51324">
    <property type="entry name" value="ERV_ALR"/>
    <property type="match status" value="1"/>
</dbReference>
<dbReference type="CDD" id="cd02961">
    <property type="entry name" value="PDI_a_family"/>
    <property type="match status" value="1"/>
</dbReference>
<gene>
    <name evidence="10" type="ORF">EVOR1521_LOCUS27681</name>
</gene>
<reference evidence="10" key="1">
    <citation type="submission" date="2023-08" db="EMBL/GenBank/DDBJ databases">
        <authorList>
            <person name="Chen Y."/>
            <person name="Shah S."/>
            <person name="Dougan E. K."/>
            <person name="Thang M."/>
            <person name="Chan C."/>
        </authorList>
    </citation>
    <scope>NUCLEOTIDE SEQUENCE</scope>
</reference>
<dbReference type="Pfam" id="PF04777">
    <property type="entry name" value="Evr1_Alr"/>
    <property type="match status" value="1"/>
</dbReference>
<feature type="region of interest" description="Disordered" evidence="8">
    <location>
        <begin position="20"/>
        <end position="41"/>
    </location>
</feature>
<evidence type="ECO:0000313" key="10">
    <source>
        <dbReference type="EMBL" id="CAJ1405489.1"/>
    </source>
</evidence>
<evidence type="ECO:0000256" key="5">
    <source>
        <dbReference type="ARBA" id="ARBA00023157"/>
    </source>
</evidence>
<name>A0AA36JI56_9DINO</name>
<dbReference type="InterPro" id="IPR013766">
    <property type="entry name" value="Thioredoxin_domain"/>
</dbReference>
<dbReference type="Pfam" id="PF00085">
    <property type="entry name" value="Thioredoxin"/>
    <property type="match status" value="1"/>
</dbReference>
<evidence type="ECO:0000256" key="6">
    <source>
        <dbReference type="ARBA" id="ARBA00023180"/>
    </source>
</evidence>
<evidence type="ECO:0000313" key="11">
    <source>
        <dbReference type="Proteomes" id="UP001178507"/>
    </source>
</evidence>
<dbReference type="GO" id="GO:0016971">
    <property type="term" value="F:flavin-dependent sulfhydryl oxidase activity"/>
    <property type="evidence" value="ECO:0007669"/>
    <property type="project" value="InterPro"/>
</dbReference>
<comment type="cofactor">
    <cofactor evidence="1 7">
        <name>FAD</name>
        <dbReference type="ChEBI" id="CHEBI:57692"/>
    </cofactor>
</comment>
<dbReference type="InterPro" id="IPR039799">
    <property type="entry name" value="ALR/ERV"/>
</dbReference>
<dbReference type="SUPFAM" id="SSF69000">
    <property type="entry name" value="FAD-dependent thiol oxidase"/>
    <property type="match status" value="1"/>
</dbReference>
<dbReference type="SUPFAM" id="SSF52833">
    <property type="entry name" value="Thioredoxin-like"/>
    <property type="match status" value="2"/>
</dbReference>
<keyword evidence="2 7" id="KW-0285">Flavoprotein</keyword>
<proteinExistence type="predicted"/>
<dbReference type="Proteomes" id="UP001178507">
    <property type="component" value="Unassembled WGS sequence"/>
</dbReference>
<dbReference type="InterPro" id="IPR036249">
    <property type="entry name" value="Thioredoxin-like_sf"/>
</dbReference>
<accession>A0AA36JI56</accession>
<sequence>MVEEMSAAVKIRMKVVRISEQDRGAKQKPKKPKVAPDAGANTEPSVVTLRAADLETFLDGGDRPAVLMVKPRSGPWSEVRALFAALSAKLSRFRFAVYNHEEDIDERLQVSAYPAFFLVAGGQQEPIPASSAEEIAAFVAARVHGRDPAQLRTKLYVGALGVLELEPHELEPVVLKDYEGNNRVWIVKYYAENCSACRSLKPELLRAAEEAETRPKCRGALRFAAVNADSALGPFRVASVPAILAIYAGRKVAEMEKLEGERILDWAQEQCSKRWTPTPSWQKTWPQDPMSDEGRNVSRWKELGQGTWFLLHSLAAGYPDQPSEADRMAVVALLGALGQLYPCPVCRRWLQDQLQEGPKADSRQSLSRWLCELHNQVNLDLGKGLHFCDTFRLDLKYMMQCSSSSQARWRDA</sequence>
<comment type="caution">
    <text evidence="10">The sequence shown here is derived from an EMBL/GenBank/DDBJ whole genome shotgun (WGS) entry which is preliminary data.</text>
</comment>
<feature type="domain" description="ERV/ALR sulfhydryl oxidase" evidence="9">
    <location>
        <begin position="295"/>
        <end position="397"/>
    </location>
</feature>
<evidence type="ECO:0000256" key="2">
    <source>
        <dbReference type="ARBA" id="ARBA00022630"/>
    </source>
</evidence>
<keyword evidence="6" id="KW-0325">Glycoprotein</keyword>
<dbReference type="Gene3D" id="3.40.30.10">
    <property type="entry name" value="Glutaredoxin"/>
    <property type="match status" value="1"/>
</dbReference>
<evidence type="ECO:0000256" key="1">
    <source>
        <dbReference type="ARBA" id="ARBA00001974"/>
    </source>
</evidence>
<keyword evidence="3 7" id="KW-0274">FAD</keyword>
<evidence type="ECO:0000256" key="3">
    <source>
        <dbReference type="ARBA" id="ARBA00022827"/>
    </source>
</evidence>
<keyword evidence="5" id="KW-1015">Disulfide bond</keyword>
<keyword evidence="11" id="KW-1185">Reference proteome</keyword>
<dbReference type="GO" id="GO:0050660">
    <property type="term" value="F:flavin adenine dinucleotide binding"/>
    <property type="evidence" value="ECO:0007669"/>
    <property type="project" value="TreeGrafter"/>
</dbReference>